<dbReference type="Gene3D" id="1.10.10.60">
    <property type="entry name" value="Homeodomain-like"/>
    <property type="match status" value="1"/>
</dbReference>
<feature type="DNA-binding region" description="H-T-H motif" evidence="4">
    <location>
        <begin position="73"/>
        <end position="92"/>
    </location>
</feature>
<evidence type="ECO:0000256" key="5">
    <source>
        <dbReference type="SAM" id="MobiDB-lite"/>
    </source>
</evidence>
<dbReference type="FunFam" id="1.10.10.60:FF:000141">
    <property type="entry name" value="TetR family transcriptional regulator"/>
    <property type="match status" value="1"/>
</dbReference>
<protein>
    <submittedName>
        <fullName evidence="7">Transcriptional regulator</fullName>
    </submittedName>
</protein>
<dbReference type="SUPFAM" id="SSF48498">
    <property type="entry name" value="Tetracyclin repressor-like, C-terminal domain"/>
    <property type="match status" value="1"/>
</dbReference>
<evidence type="ECO:0000313" key="7">
    <source>
        <dbReference type="EMBL" id="GLW66054.1"/>
    </source>
</evidence>
<comment type="caution">
    <text evidence="7">The sequence shown here is derived from an EMBL/GenBank/DDBJ whole genome shotgun (WGS) entry which is preliminary data.</text>
</comment>
<evidence type="ECO:0000256" key="3">
    <source>
        <dbReference type="ARBA" id="ARBA00023163"/>
    </source>
</evidence>
<dbReference type="PRINTS" id="PR00455">
    <property type="entry name" value="HTHTETR"/>
</dbReference>
<reference evidence="7" key="1">
    <citation type="submission" date="2023-02" db="EMBL/GenBank/DDBJ databases">
        <title>Actinomadura rubrobrunea NBRC 14622.</title>
        <authorList>
            <person name="Ichikawa N."/>
            <person name="Sato H."/>
            <person name="Tonouchi N."/>
        </authorList>
    </citation>
    <scope>NUCLEOTIDE SEQUENCE</scope>
    <source>
        <strain evidence="7">NBRC 14622</strain>
    </source>
</reference>
<keyword evidence="8" id="KW-1185">Reference proteome</keyword>
<evidence type="ECO:0000259" key="6">
    <source>
        <dbReference type="PROSITE" id="PS50977"/>
    </source>
</evidence>
<sequence>MDASVRNHLSAARDVPGPRGRSASRERADVPEQAGANRPGTGQKAGRRRTASDEKILKAAKELFLADRYDGVTLDRVAERAGVSRQTVYNRFGSKETVFREMVRHHWSEFAGPDRRLVECDADASAEEVLRAFAWSMHRFATESEQIRFARLVVAESGRLPWIADEFYRIGKGPVVAAFAECLDGLVRAGRLRCPDTRLAARQFMGLVQEFLVWPGVMGFEEEVADRPPADVVIEEAVRTFLARYAPESQGSS</sequence>
<proteinExistence type="predicted"/>
<dbReference type="InterPro" id="IPR050109">
    <property type="entry name" value="HTH-type_TetR-like_transc_reg"/>
</dbReference>
<evidence type="ECO:0000313" key="8">
    <source>
        <dbReference type="Proteomes" id="UP001165124"/>
    </source>
</evidence>
<dbReference type="PANTHER" id="PTHR30055:SF146">
    <property type="entry name" value="HTH-TYPE TRANSCRIPTIONAL DUAL REGULATOR CECR"/>
    <property type="match status" value="1"/>
</dbReference>
<dbReference type="GO" id="GO:0003700">
    <property type="term" value="F:DNA-binding transcription factor activity"/>
    <property type="evidence" value="ECO:0007669"/>
    <property type="project" value="TreeGrafter"/>
</dbReference>
<keyword evidence="2 4" id="KW-0238">DNA-binding</keyword>
<dbReference type="InterPro" id="IPR009057">
    <property type="entry name" value="Homeodomain-like_sf"/>
</dbReference>
<feature type="domain" description="HTH tetR-type" evidence="6">
    <location>
        <begin position="50"/>
        <end position="110"/>
    </location>
</feature>
<keyword evidence="3" id="KW-0804">Transcription</keyword>
<dbReference type="PROSITE" id="PS50977">
    <property type="entry name" value="HTH_TETR_2"/>
    <property type="match status" value="1"/>
</dbReference>
<accession>A0A9W6PZW2</accession>
<dbReference type="Proteomes" id="UP001165124">
    <property type="component" value="Unassembled WGS sequence"/>
</dbReference>
<evidence type="ECO:0000256" key="4">
    <source>
        <dbReference type="PROSITE-ProRule" id="PRU00335"/>
    </source>
</evidence>
<keyword evidence="1" id="KW-0805">Transcription regulation</keyword>
<evidence type="ECO:0000256" key="1">
    <source>
        <dbReference type="ARBA" id="ARBA00023015"/>
    </source>
</evidence>
<dbReference type="GO" id="GO:0000976">
    <property type="term" value="F:transcription cis-regulatory region binding"/>
    <property type="evidence" value="ECO:0007669"/>
    <property type="project" value="TreeGrafter"/>
</dbReference>
<dbReference type="InterPro" id="IPR001647">
    <property type="entry name" value="HTH_TetR"/>
</dbReference>
<dbReference type="AlphaFoldDB" id="A0A9W6PZW2"/>
<dbReference type="Gene3D" id="1.10.357.10">
    <property type="entry name" value="Tetracycline Repressor, domain 2"/>
    <property type="match status" value="1"/>
</dbReference>
<feature type="region of interest" description="Disordered" evidence="5">
    <location>
        <begin position="1"/>
        <end position="52"/>
    </location>
</feature>
<organism evidence="7 8">
    <name type="scientific">Actinomadura rubrobrunea</name>
    <dbReference type="NCBI Taxonomy" id="115335"/>
    <lineage>
        <taxon>Bacteria</taxon>
        <taxon>Bacillati</taxon>
        <taxon>Actinomycetota</taxon>
        <taxon>Actinomycetes</taxon>
        <taxon>Streptosporangiales</taxon>
        <taxon>Thermomonosporaceae</taxon>
        <taxon>Actinomadura</taxon>
    </lineage>
</organism>
<evidence type="ECO:0000256" key="2">
    <source>
        <dbReference type="ARBA" id="ARBA00023125"/>
    </source>
</evidence>
<name>A0A9W6PZW2_9ACTN</name>
<dbReference type="InterPro" id="IPR036271">
    <property type="entry name" value="Tet_transcr_reg_TetR-rel_C_sf"/>
</dbReference>
<dbReference type="InterPro" id="IPR039536">
    <property type="entry name" value="TetR_C_Proteobacteria"/>
</dbReference>
<dbReference type="SUPFAM" id="SSF46689">
    <property type="entry name" value="Homeodomain-like"/>
    <property type="match status" value="1"/>
</dbReference>
<dbReference type="Pfam" id="PF14246">
    <property type="entry name" value="TetR_C_7"/>
    <property type="match status" value="1"/>
</dbReference>
<dbReference type="PANTHER" id="PTHR30055">
    <property type="entry name" value="HTH-TYPE TRANSCRIPTIONAL REGULATOR RUTR"/>
    <property type="match status" value="1"/>
</dbReference>
<dbReference type="Pfam" id="PF00440">
    <property type="entry name" value="TetR_N"/>
    <property type="match status" value="1"/>
</dbReference>
<dbReference type="EMBL" id="BSRZ01000012">
    <property type="protein sequence ID" value="GLW66054.1"/>
    <property type="molecule type" value="Genomic_DNA"/>
</dbReference>
<gene>
    <name evidence="7" type="ORF">Arub01_42980</name>
</gene>
<dbReference type="GO" id="GO:0045892">
    <property type="term" value="P:negative regulation of DNA-templated transcription"/>
    <property type="evidence" value="ECO:0007669"/>
    <property type="project" value="UniProtKB-ARBA"/>
</dbReference>